<dbReference type="InterPro" id="IPR001466">
    <property type="entry name" value="Beta-lactam-related"/>
</dbReference>
<organism evidence="3 4">
    <name type="scientific">Massilia violaceinigra</name>
    <dbReference type="NCBI Taxonomy" id="2045208"/>
    <lineage>
        <taxon>Bacteria</taxon>
        <taxon>Pseudomonadati</taxon>
        <taxon>Pseudomonadota</taxon>
        <taxon>Betaproteobacteria</taxon>
        <taxon>Burkholderiales</taxon>
        <taxon>Oxalobacteraceae</taxon>
        <taxon>Telluria group</taxon>
        <taxon>Massilia</taxon>
    </lineage>
</organism>
<keyword evidence="1" id="KW-0732">Signal</keyword>
<dbReference type="Proteomes" id="UP000229897">
    <property type="component" value="Chromosome"/>
</dbReference>
<gene>
    <name evidence="3" type="ORF">CR152_02145</name>
</gene>
<evidence type="ECO:0000256" key="1">
    <source>
        <dbReference type="SAM" id="SignalP"/>
    </source>
</evidence>
<keyword evidence="4" id="KW-1185">Reference proteome</keyword>
<dbReference type="PANTHER" id="PTHR46825:SF9">
    <property type="entry name" value="BETA-LACTAMASE-RELATED DOMAIN-CONTAINING PROTEIN"/>
    <property type="match status" value="1"/>
</dbReference>
<evidence type="ECO:0000259" key="2">
    <source>
        <dbReference type="Pfam" id="PF00144"/>
    </source>
</evidence>
<dbReference type="Gene3D" id="3.40.710.10">
    <property type="entry name" value="DD-peptidase/beta-lactamase superfamily"/>
    <property type="match status" value="1"/>
</dbReference>
<evidence type="ECO:0000313" key="4">
    <source>
        <dbReference type="Proteomes" id="UP000229897"/>
    </source>
</evidence>
<accession>A0A2D2DEN4</accession>
<dbReference type="InterPro" id="IPR050491">
    <property type="entry name" value="AmpC-like"/>
</dbReference>
<dbReference type="AlphaFoldDB" id="A0A2D2DEN4"/>
<dbReference type="InterPro" id="IPR012338">
    <property type="entry name" value="Beta-lactam/transpept-like"/>
</dbReference>
<dbReference type="Pfam" id="PF00144">
    <property type="entry name" value="Beta-lactamase"/>
    <property type="match status" value="1"/>
</dbReference>
<reference evidence="3" key="1">
    <citation type="submission" date="2017-10" db="EMBL/GenBank/DDBJ databases">
        <title>Massilia psychrophilum sp. nov., a novel purple-pigmented bacterium isolated from Tianshan glacier, Xinjiang Municipality, China.</title>
        <authorList>
            <person name="Wang H."/>
        </authorList>
    </citation>
    <scope>NUCLEOTIDE SEQUENCE [LARGE SCALE GENOMIC DNA]</scope>
    <source>
        <strain evidence="3">B2</strain>
    </source>
</reference>
<dbReference type="EMBL" id="CP024608">
    <property type="protein sequence ID" value="ATQ73446.1"/>
    <property type="molecule type" value="Genomic_DNA"/>
</dbReference>
<dbReference type="KEGG" id="mass:CR152_02145"/>
<dbReference type="OrthoDB" id="9799367at2"/>
<evidence type="ECO:0000313" key="3">
    <source>
        <dbReference type="EMBL" id="ATQ73446.1"/>
    </source>
</evidence>
<dbReference type="SUPFAM" id="SSF56601">
    <property type="entry name" value="beta-lactamase/transpeptidase-like"/>
    <property type="match status" value="1"/>
</dbReference>
<dbReference type="RefSeq" id="WP_099873382.1">
    <property type="nucleotide sequence ID" value="NZ_CP024608.1"/>
</dbReference>
<protein>
    <recommendedName>
        <fullName evidence="2">Beta-lactamase-related domain-containing protein</fullName>
    </recommendedName>
</protein>
<sequence length="464" mass="49663">MFKLSALCFASLVALHAPAAFAQDAARPASEQALASRIDAAIAPYYKADAPGATVILTQDGKTVLRKAYGMADVAKGKAMTPDTALRLGSITKQFTAVAILMLADEGKLALDDDITKFLPDYPTRGKRITIEHLLTHTSGIVSYTSRAGFERNSTKDMSVSGMIDTFKNDPLDFDPGTRFSYNNSGYFLLGALIEKISGQSYATFIAERIFTPLGMQHTAYEGHERTPGPRAAGHTKGWFGVGASKPLSMSQPYAAGALVSTVDDLARWDAAISAGKLLKPATWQKAHTSAVLADGKPTNYGYGWQIGKLRGVPMVAHDGGINGFSTSALRLPQQKVYVAVLSNSDAPTVQPDMVASQAAAIAIGNPFPDFKAVKIDNALLDAYAGTYRIDANATRGFKRDGDKLVMQRTNRAPVILTPYANDGFFMPASLTTFVFARNDKGEVSHVVVHSQGSEMINQRVGAP</sequence>
<feature type="signal peptide" evidence="1">
    <location>
        <begin position="1"/>
        <end position="22"/>
    </location>
</feature>
<name>A0A2D2DEN4_9BURK</name>
<feature type="domain" description="Beta-lactamase-related" evidence="2">
    <location>
        <begin position="39"/>
        <end position="352"/>
    </location>
</feature>
<dbReference type="PANTHER" id="PTHR46825">
    <property type="entry name" value="D-ALANYL-D-ALANINE-CARBOXYPEPTIDASE/ENDOPEPTIDASE AMPH"/>
    <property type="match status" value="1"/>
</dbReference>
<feature type="chain" id="PRO_5013964807" description="Beta-lactamase-related domain-containing protein" evidence="1">
    <location>
        <begin position="23"/>
        <end position="464"/>
    </location>
</feature>
<proteinExistence type="predicted"/>